<dbReference type="AlphaFoldDB" id="A0A0A9B8D7"/>
<sequence length="75" mass="9604">MACGLLSGGRDRRWWNGLRRRWCWWRCWSVERCYSWMLRWQKPWRKINARFFRDCKCRSYRTNNLVLLEIILFTR</sequence>
<dbReference type="EMBL" id="GBRH01240400">
    <property type="protein sequence ID" value="JAD57495.1"/>
    <property type="molecule type" value="Transcribed_RNA"/>
</dbReference>
<protein>
    <submittedName>
        <fullName evidence="1">Uncharacterized protein</fullName>
    </submittedName>
</protein>
<proteinExistence type="predicted"/>
<reference evidence="1" key="2">
    <citation type="journal article" date="2015" name="Data Brief">
        <title>Shoot transcriptome of the giant reed, Arundo donax.</title>
        <authorList>
            <person name="Barrero R.A."/>
            <person name="Guerrero F.D."/>
            <person name="Moolhuijzen P."/>
            <person name="Goolsby J.A."/>
            <person name="Tidwell J."/>
            <person name="Bellgard S.E."/>
            <person name="Bellgard M.I."/>
        </authorList>
    </citation>
    <scope>NUCLEOTIDE SEQUENCE</scope>
    <source>
        <tissue evidence="1">Shoot tissue taken approximately 20 cm above the soil surface</tissue>
    </source>
</reference>
<name>A0A0A9B8D7_ARUDO</name>
<reference evidence="1" key="1">
    <citation type="submission" date="2014-09" db="EMBL/GenBank/DDBJ databases">
        <authorList>
            <person name="Magalhaes I.L.F."/>
            <person name="Oliveira U."/>
            <person name="Santos F.R."/>
            <person name="Vidigal T.H.D.A."/>
            <person name="Brescovit A.D."/>
            <person name="Santos A.J."/>
        </authorList>
    </citation>
    <scope>NUCLEOTIDE SEQUENCE</scope>
    <source>
        <tissue evidence="1">Shoot tissue taken approximately 20 cm above the soil surface</tissue>
    </source>
</reference>
<evidence type="ECO:0000313" key="1">
    <source>
        <dbReference type="EMBL" id="JAD57495.1"/>
    </source>
</evidence>
<organism evidence="1">
    <name type="scientific">Arundo donax</name>
    <name type="common">Giant reed</name>
    <name type="synonym">Donax arundinaceus</name>
    <dbReference type="NCBI Taxonomy" id="35708"/>
    <lineage>
        <taxon>Eukaryota</taxon>
        <taxon>Viridiplantae</taxon>
        <taxon>Streptophyta</taxon>
        <taxon>Embryophyta</taxon>
        <taxon>Tracheophyta</taxon>
        <taxon>Spermatophyta</taxon>
        <taxon>Magnoliopsida</taxon>
        <taxon>Liliopsida</taxon>
        <taxon>Poales</taxon>
        <taxon>Poaceae</taxon>
        <taxon>PACMAD clade</taxon>
        <taxon>Arundinoideae</taxon>
        <taxon>Arundineae</taxon>
        <taxon>Arundo</taxon>
    </lineage>
</organism>
<accession>A0A0A9B8D7</accession>